<evidence type="ECO:0000313" key="5">
    <source>
        <dbReference type="Proteomes" id="UP001152649"/>
    </source>
</evidence>
<dbReference type="OrthoDB" id="4074350at2759"/>
<dbReference type="Proteomes" id="UP001152649">
    <property type="component" value="Unassembled WGS sequence"/>
</dbReference>
<dbReference type="EMBL" id="CAJVPG010000222">
    <property type="protein sequence ID" value="CAG8378750.1"/>
    <property type="molecule type" value="Genomic_DNA"/>
</dbReference>
<evidence type="ECO:0000256" key="2">
    <source>
        <dbReference type="SAM" id="Phobius"/>
    </source>
</evidence>
<organism evidence="4 5">
    <name type="scientific">Penicillium salamii</name>
    <dbReference type="NCBI Taxonomy" id="1612424"/>
    <lineage>
        <taxon>Eukaryota</taxon>
        <taxon>Fungi</taxon>
        <taxon>Dikarya</taxon>
        <taxon>Ascomycota</taxon>
        <taxon>Pezizomycotina</taxon>
        <taxon>Eurotiomycetes</taxon>
        <taxon>Eurotiomycetidae</taxon>
        <taxon>Eurotiales</taxon>
        <taxon>Aspergillaceae</taxon>
        <taxon>Penicillium</taxon>
    </lineage>
</organism>
<dbReference type="InterPro" id="IPR021109">
    <property type="entry name" value="Peptidase_aspartic_dom_sf"/>
</dbReference>
<keyword evidence="3" id="KW-0732">Signal</keyword>
<keyword evidence="2" id="KW-1133">Transmembrane helix</keyword>
<proteinExistence type="predicted"/>
<feature type="signal peptide" evidence="3">
    <location>
        <begin position="1"/>
        <end position="26"/>
    </location>
</feature>
<protein>
    <recommendedName>
        <fullName evidence="6">Peptidase A1 domain-containing protein</fullName>
    </recommendedName>
</protein>
<dbReference type="Gene3D" id="2.40.70.10">
    <property type="entry name" value="Acid Proteases"/>
    <property type="match status" value="1"/>
</dbReference>
<feature type="compositionally biased region" description="Polar residues" evidence="1">
    <location>
        <begin position="473"/>
        <end position="482"/>
    </location>
</feature>
<accession>A0A9W4J9H6</accession>
<sequence>MPFSSVETGQINIAFVLYALIGLASSQRPLSVPWSDQSFGPDGPWNAVTLRMGGGGKVALYAGGWWETWLIPSSYCRDNVTTSTCYAEDAGLYHPEYSGGFDNTSIELGPSGYEWEDLDYSPTGATPLVGKARRAQDTFQIGGKEVVDADIIVIKEGTQIYPGGQTYPVQVGHLSLGAGEINQTFQTWKEIQSTLVASWLWNGTHEIPSYSYGMHVGSASHNIPGSLILGGYDKSRALGDISAQPHTGSSAPIQLLEISLGVATGGSPWEFPRKSGLLAQGNSSLTSGTSVLANVVDPYIYLPQSSCDAIAADLPVTHNPDLGLYLWNTDDTQYTKIVTSASYLAFTFIKDNTNDQNITIRVPFQLLNLTLEAPLVKKPTQYFPCFGTEGTYALGRAFFQAAFIGVNYGTGNGIGNWFLAQAPGPGISTSSIIVTEVGATELTGSSDSWVETWTSHWTPLPGSTDSTIEDSTEGSNTNSTLPNDPKDVGSSLSLGGRVGIGAGAGAVGLILAVVFGWWLMRRRQQHKKTALNIDSQKIQENSASSSRSAQELGWEAQNSIPELEHTQQVAELDHAQTLYELDHKQAIYEVGTHRSIQGPFEMGPGRNSGWL</sequence>
<evidence type="ECO:0008006" key="6">
    <source>
        <dbReference type="Google" id="ProtNLM"/>
    </source>
</evidence>
<feature type="chain" id="PRO_5040737383" description="Peptidase A1 domain-containing protein" evidence="3">
    <location>
        <begin position="27"/>
        <end position="611"/>
    </location>
</feature>
<reference evidence="4" key="1">
    <citation type="submission" date="2021-07" db="EMBL/GenBank/DDBJ databases">
        <authorList>
            <person name="Branca A.L. A."/>
        </authorList>
    </citation>
    <scope>NUCLEOTIDE SEQUENCE</scope>
</reference>
<comment type="caution">
    <text evidence="4">The sequence shown here is derived from an EMBL/GenBank/DDBJ whole genome shotgun (WGS) entry which is preliminary data.</text>
</comment>
<evidence type="ECO:0000313" key="4">
    <source>
        <dbReference type="EMBL" id="CAG8378750.1"/>
    </source>
</evidence>
<keyword evidence="5" id="KW-1185">Reference proteome</keyword>
<gene>
    <name evidence="4" type="ORF">PSALAMII_LOCUS5543</name>
</gene>
<evidence type="ECO:0000256" key="1">
    <source>
        <dbReference type="SAM" id="MobiDB-lite"/>
    </source>
</evidence>
<keyword evidence="2" id="KW-0812">Transmembrane</keyword>
<feature type="transmembrane region" description="Helical" evidence="2">
    <location>
        <begin position="498"/>
        <end position="519"/>
    </location>
</feature>
<name>A0A9W4J9H6_9EURO</name>
<dbReference type="SUPFAM" id="SSF50630">
    <property type="entry name" value="Acid proteases"/>
    <property type="match status" value="1"/>
</dbReference>
<dbReference type="AlphaFoldDB" id="A0A9W4J9H6"/>
<feature type="region of interest" description="Disordered" evidence="1">
    <location>
        <begin position="454"/>
        <end position="488"/>
    </location>
</feature>
<evidence type="ECO:0000256" key="3">
    <source>
        <dbReference type="SAM" id="SignalP"/>
    </source>
</evidence>
<feature type="compositionally biased region" description="Polar residues" evidence="1">
    <location>
        <begin position="454"/>
        <end position="466"/>
    </location>
</feature>
<keyword evidence="2" id="KW-0472">Membrane</keyword>